<dbReference type="InterPro" id="IPR017700">
    <property type="entry name" value="Aminohydrolase_SsnA"/>
</dbReference>
<organism evidence="3 4">
    <name type="scientific">Clostridium rhizosphaerae</name>
    <dbReference type="NCBI Taxonomy" id="2803861"/>
    <lineage>
        <taxon>Bacteria</taxon>
        <taxon>Bacillati</taxon>
        <taxon>Bacillota</taxon>
        <taxon>Clostridia</taxon>
        <taxon>Eubacteriales</taxon>
        <taxon>Clostridiaceae</taxon>
        <taxon>Clostridium</taxon>
    </lineage>
</organism>
<dbReference type="InterPro" id="IPR011059">
    <property type="entry name" value="Metal-dep_hydrolase_composite"/>
</dbReference>
<dbReference type="SUPFAM" id="SSF51556">
    <property type="entry name" value="Metallo-dependent hydrolases"/>
    <property type="match status" value="1"/>
</dbReference>
<reference evidence="3 4" key="1">
    <citation type="submission" date="2021-01" db="EMBL/GenBank/DDBJ databases">
        <title>Genome public.</title>
        <authorList>
            <person name="Liu C."/>
            <person name="Sun Q."/>
        </authorList>
    </citation>
    <scope>NUCLEOTIDE SEQUENCE [LARGE SCALE GENOMIC DNA]</scope>
    <source>
        <strain evidence="3 4">YIM B02515</strain>
    </source>
</reference>
<evidence type="ECO:0000256" key="1">
    <source>
        <dbReference type="ARBA" id="ARBA00022801"/>
    </source>
</evidence>
<dbReference type="Proteomes" id="UP000632377">
    <property type="component" value="Unassembled WGS sequence"/>
</dbReference>
<dbReference type="EMBL" id="JAESWC010000018">
    <property type="protein sequence ID" value="MBL4938262.1"/>
    <property type="molecule type" value="Genomic_DNA"/>
</dbReference>
<dbReference type="Gene3D" id="3.20.20.140">
    <property type="entry name" value="Metal-dependent hydrolases"/>
    <property type="match status" value="1"/>
</dbReference>
<dbReference type="Pfam" id="PF01979">
    <property type="entry name" value="Amidohydro_1"/>
    <property type="match status" value="1"/>
</dbReference>
<gene>
    <name evidence="3" type="primary">ssnA</name>
    <name evidence="3" type="ORF">JK636_21350</name>
</gene>
<dbReference type="NCBIfam" id="TIGR03314">
    <property type="entry name" value="Se_ssnA"/>
    <property type="match status" value="1"/>
</dbReference>
<dbReference type="CDD" id="cd01298">
    <property type="entry name" value="ATZ_TRZ_like"/>
    <property type="match status" value="1"/>
</dbReference>
<dbReference type="NCBIfam" id="NF005540">
    <property type="entry name" value="PRK07203.1"/>
    <property type="match status" value="1"/>
</dbReference>
<evidence type="ECO:0000313" key="3">
    <source>
        <dbReference type="EMBL" id="MBL4938262.1"/>
    </source>
</evidence>
<dbReference type="InterPro" id="IPR032466">
    <property type="entry name" value="Metal_Hydrolase"/>
</dbReference>
<dbReference type="SUPFAM" id="SSF51338">
    <property type="entry name" value="Composite domain of metallo-dependent hydrolases"/>
    <property type="match status" value="1"/>
</dbReference>
<accession>A0ABS1TGQ7</accession>
<keyword evidence="1" id="KW-0378">Hydrolase</keyword>
<dbReference type="Gene3D" id="2.30.40.10">
    <property type="entry name" value="Urease, subunit C, domain 1"/>
    <property type="match status" value="1"/>
</dbReference>
<evidence type="ECO:0000313" key="4">
    <source>
        <dbReference type="Proteomes" id="UP000632377"/>
    </source>
</evidence>
<evidence type="ECO:0000259" key="2">
    <source>
        <dbReference type="Pfam" id="PF01979"/>
    </source>
</evidence>
<dbReference type="InterPro" id="IPR006680">
    <property type="entry name" value="Amidohydro-rel"/>
</dbReference>
<dbReference type="RefSeq" id="WP_202750985.1">
    <property type="nucleotide sequence ID" value="NZ_JAESWC010000018.1"/>
</dbReference>
<feature type="domain" description="Amidohydrolase-related" evidence="2">
    <location>
        <begin position="58"/>
        <end position="411"/>
    </location>
</feature>
<name>A0ABS1TGQ7_9CLOT</name>
<keyword evidence="4" id="KW-1185">Reference proteome</keyword>
<proteinExistence type="predicted"/>
<comment type="caution">
    <text evidence="3">The sequence shown here is derived from an EMBL/GenBank/DDBJ whole genome shotgun (WGS) entry which is preliminary data.</text>
</comment>
<sequence>MLIKNAKIFTFDNEDRFIEKGFVLVREGLIQKIASMEEFKEEEYIYEKEIIDAEGKLLFPGFICTHTHIYSAFARGMSLKGSSASNFLEILKDLWWRLDKKLSYEDIYYSALVTLIESVKSGFTCLFDHHASPFSVEGSLDFIEKAFRQIGVRGSLCYEVSDRDGKEIARQGIKENVRFIKKNIEDDMVKGIFGLHASFTLSNETLKLCSEEGNSLGSGFHIHAAEGMEDYEQCRRSYGKGVTERLSDYSIVGNKSILAHCIHVKEKELDLLKKTNVVHNPESNMNNAVGYCDAAKMMSKGITVGLGSDGFNSNPFRAMECCYVLHKHEIGDPRVMTPDDVIKLSVKNNSKITSKFFKNEVGVLREGAKADMIMLDYDSPTPITRDNVCGHIIFGMNSLNVIDSIINGRFVMKNRILQGVEEEDIFQKSRELSEKLWERF</sequence>
<dbReference type="PANTHER" id="PTHR43794:SF11">
    <property type="entry name" value="AMIDOHYDROLASE-RELATED DOMAIN-CONTAINING PROTEIN"/>
    <property type="match status" value="1"/>
</dbReference>
<dbReference type="PANTHER" id="PTHR43794">
    <property type="entry name" value="AMINOHYDROLASE SSNA-RELATED"/>
    <property type="match status" value="1"/>
</dbReference>
<protein>
    <submittedName>
        <fullName evidence="3">Aminohydrolase SsnA</fullName>
    </submittedName>
</protein>
<dbReference type="InterPro" id="IPR050287">
    <property type="entry name" value="MTA/SAH_deaminase"/>
</dbReference>